<protein>
    <recommendedName>
        <fullName evidence="3">Lipoprotein</fullName>
    </recommendedName>
</protein>
<dbReference type="EMBL" id="PQSP01000008">
    <property type="protein sequence ID" value="RUS65908.1"/>
    <property type="molecule type" value="Genomic_DNA"/>
</dbReference>
<dbReference type="AlphaFoldDB" id="A0A433SAY2"/>
<accession>A0A433SAY2</accession>
<evidence type="ECO:0000313" key="2">
    <source>
        <dbReference type="Proteomes" id="UP000286947"/>
    </source>
</evidence>
<organism evidence="1 2">
    <name type="scientific">Saezia sanguinis</name>
    <dbReference type="NCBI Taxonomy" id="1965230"/>
    <lineage>
        <taxon>Bacteria</taxon>
        <taxon>Pseudomonadati</taxon>
        <taxon>Pseudomonadota</taxon>
        <taxon>Betaproteobacteria</taxon>
        <taxon>Burkholderiales</taxon>
        <taxon>Saeziaceae</taxon>
        <taxon>Saezia</taxon>
    </lineage>
</organism>
<keyword evidence="2" id="KW-1185">Reference proteome</keyword>
<evidence type="ECO:0008006" key="3">
    <source>
        <dbReference type="Google" id="ProtNLM"/>
    </source>
</evidence>
<evidence type="ECO:0000313" key="1">
    <source>
        <dbReference type="EMBL" id="RUS65908.1"/>
    </source>
</evidence>
<gene>
    <name evidence="1" type="ORF">CUZ56_02508</name>
</gene>
<comment type="caution">
    <text evidence="1">The sequence shown here is derived from an EMBL/GenBank/DDBJ whole genome shotgun (WGS) entry which is preliminary data.</text>
</comment>
<reference evidence="1 2" key="1">
    <citation type="submission" date="2018-01" db="EMBL/GenBank/DDBJ databases">
        <title>Saezia sanguinis gen. nov., sp. nov., in the order Burkholderiales isolated from human blood.</title>
        <authorList>
            <person name="Medina-Pascual M.J."/>
            <person name="Valdezate S."/>
            <person name="Monzon S."/>
            <person name="Cuesta I."/>
            <person name="Carrasco G."/>
            <person name="Villalon P."/>
            <person name="Saez-Nieto J.A."/>
        </authorList>
    </citation>
    <scope>NUCLEOTIDE SEQUENCE [LARGE SCALE GENOMIC DNA]</scope>
    <source>
        <strain evidence="1 2">CNM695-12</strain>
    </source>
</reference>
<dbReference type="Proteomes" id="UP000286947">
    <property type="component" value="Unassembled WGS sequence"/>
</dbReference>
<sequence length="191" mass="21102" precursor="true">MRRWFVGLGILALMLAGCQSEPHVSATVSNVPLSTQKVNAQLGEVLVSIAPVSEQQGYMRPEVQALVPMWRESVMDSLTRSQVFTVGATQKMDVRVKIIQLSQTRNPDLGVSTTAVASYEVIDSATGEVKWVRGISSSSTVSYQQEPVQSARDRVSLNRAIQANIAQFVQLYGHVEVEYQRVPEGQLRIQQ</sequence>
<name>A0A433SAY2_9BURK</name>
<dbReference type="PROSITE" id="PS51257">
    <property type="entry name" value="PROKAR_LIPOPROTEIN"/>
    <property type="match status" value="1"/>
</dbReference>
<proteinExistence type="predicted"/>